<dbReference type="InterPro" id="IPR035977">
    <property type="entry name" value="Ribosomal_bL36_sp"/>
</dbReference>
<evidence type="ECO:0000256" key="2">
    <source>
        <dbReference type="ARBA" id="ARBA00022980"/>
    </source>
</evidence>
<reference evidence="5" key="1">
    <citation type="submission" date="2023-10" db="EMBL/GenBank/DDBJ databases">
        <authorList>
            <person name="Chen Y."/>
            <person name="Shah S."/>
            <person name="Dougan E. K."/>
            <person name="Thang M."/>
            <person name="Chan C."/>
        </authorList>
    </citation>
    <scope>NUCLEOTIDE SEQUENCE [LARGE SCALE GENOMIC DNA]</scope>
</reference>
<gene>
    <name evidence="5" type="ORF">PCOR1329_LOCUS22228</name>
</gene>
<dbReference type="SUPFAM" id="SSF57840">
    <property type="entry name" value="Ribosomal protein L36"/>
    <property type="match status" value="1"/>
</dbReference>
<evidence type="ECO:0000313" key="6">
    <source>
        <dbReference type="Proteomes" id="UP001189429"/>
    </source>
</evidence>
<proteinExistence type="inferred from homology"/>
<evidence type="ECO:0000313" key="5">
    <source>
        <dbReference type="EMBL" id="CAK0820612.1"/>
    </source>
</evidence>
<dbReference type="NCBIfam" id="TIGR01022">
    <property type="entry name" value="rpmJ_bact"/>
    <property type="match status" value="1"/>
</dbReference>
<dbReference type="InterPro" id="IPR000473">
    <property type="entry name" value="Ribosomal_bL36"/>
</dbReference>
<keyword evidence="3 4" id="KW-0687">Ribonucleoprotein</keyword>
<dbReference type="EMBL" id="CAUYUJ010007402">
    <property type="protein sequence ID" value="CAK0820612.1"/>
    <property type="molecule type" value="Genomic_DNA"/>
</dbReference>
<dbReference type="Proteomes" id="UP001189429">
    <property type="component" value="Unassembled WGS sequence"/>
</dbReference>
<sequence length="198" mass="21661">MEGSVLRPAVSATRARRGGAVGALALLALVAASSQAGAWTFLPPLSPSEVPAALSDARAQESGPWEWWGRAAAVDLALCERDVRRTVQNGIDGVSSFLEQLDDAAAAAGFATKPVPAMGAELARARWRPEAVPNVIEPLTNLYMKYKFVIKPRCKDCMLIRRWGRFYRVCHVFPKHKARQPGLAKGKHVINNIKHKLR</sequence>
<comment type="caution">
    <text evidence="5">The sequence shown here is derived from an EMBL/GenBank/DDBJ whole genome shotgun (WGS) entry which is preliminary data.</text>
</comment>
<evidence type="ECO:0000256" key="1">
    <source>
        <dbReference type="ARBA" id="ARBA00007645"/>
    </source>
</evidence>
<accession>A0ABN9RN61</accession>
<comment type="similarity">
    <text evidence="1 4">Belongs to the bacterial ribosomal protein bL36 family.</text>
</comment>
<keyword evidence="2 4" id="KW-0689">Ribosomal protein</keyword>
<dbReference type="Pfam" id="PF00444">
    <property type="entry name" value="Ribosomal_L36"/>
    <property type="match status" value="1"/>
</dbReference>
<protein>
    <recommendedName>
        <fullName evidence="4">Ribosomal protein</fullName>
    </recommendedName>
</protein>
<name>A0ABN9RN61_9DINO</name>
<feature type="non-terminal residue" evidence="5">
    <location>
        <position position="198"/>
    </location>
</feature>
<evidence type="ECO:0000256" key="4">
    <source>
        <dbReference type="RuleBase" id="RU000570"/>
    </source>
</evidence>
<evidence type="ECO:0000256" key="3">
    <source>
        <dbReference type="ARBA" id="ARBA00023274"/>
    </source>
</evidence>
<keyword evidence="6" id="KW-1185">Reference proteome</keyword>
<dbReference type="HAMAP" id="MF_00251">
    <property type="entry name" value="Ribosomal_bL36"/>
    <property type="match status" value="1"/>
</dbReference>
<organism evidence="5 6">
    <name type="scientific">Prorocentrum cordatum</name>
    <dbReference type="NCBI Taxonomy" id="2364126"/>
    <lineage>
        <taxon>Eukaryota</taxon>
        <taxon>Sar</taxon>
        <taxon>Alveolata</taxon>
        <taxon>Dinophyceae</taxon>
        <taxon>Prorocentrales</taxon>
        <taxon>Prorocentraceae</taxon>
        <taxon>Prorocentrum</taxon>
    </lineage>
</organism>